<dbReference type="RefSeq" id="XP_067482778.1">
    <property type="nucleotide sequence ID" value="XM_067616929.1"/>
</dbReference>
<feature type="transmembrane region" description="Helical" evidence="2">
    <location>
        <begin position="137"/>
        <end position="159"/>
    </location>
</feature>
<evidence type="ECO:0000313" key="5">
    <source>
        <dbReference type="Proteomes" id="UP000184499"/>
    </source>
</evidence>
<sequence>MTFTYEDGIALLQLIAFVPCLFLAILLCYQQGMKAVAACWRFLIILACLRIIGAICQLITITDDSIDVITTKITCDLLGIAPLTLAAVGLLQRVNESINKISKWVFIFVSIVSLVGLALGIAGAIKALDSYTIPPMLQAALGMFVGCLGLLLAILGYLTMFRNEMPRNEKIILYSVYACAPLLIVRTIYGCLGDYTNIERFNLFEPNPTVNLCMGVLEEIFLMIICLAVGFYCPPPKEPQPDAADTTTSDETTNIVEKRSSSPRSDTRPDTVDTENKEKMAEEGRMGTPLAEAM</sequence>
<evidence type="ECO:0000313" key="4">
    <source>
        <dbReference type="EMBL" id="OJJ75531.1"/>
    </source>
</evidence>
<accession>A0A1L9UV46</accession>
<reference evidence="5" key="1">
    <citation type="journal article" date="2017" name="Genome Biol.">
        <title>Comparative genomics reveals high biological diversity and specific adaptations in the industrially and medically important fungal genus Aspergillus.</title>
        <authorList>
            <person name="de Vries R.P."/>
            <person name="Riley R."/>
            <person name="Wiebenga A."/>
            <person name="Aguilar-Osorio G."/>
            <person name="Amillis S."/>
            <person name="Uchima C.A."/>
            <person name="Anderluh G."/>
            <person name="Asadollahi M."/>
            <person name="Askin M."/>
            <person name="Barry K."/>
            <person name="Battaglia E."/>
            <person name="Bayram O."/>
            <person name="Benocci T."/>
            <person name="Braus-Stromeyer S.A."/>
            <person name="Caldana C."/>
            <person name="Canovas D."/>
            <person name="Cerqueira G.C."/>
            <person name="Chen F."/>
            <person name="Chen W."/>
            <person name="Choi C."/>
            <person name="Clum A."/>
            <person name="Dos Santos R.A."/>
            <person name="Damasio A.R."/>
            <person name="Diallinas G."/>
            <person name="Emri T."/>
            <person name="Fekete E."/>
            <person name="Flipphi M."/>
            <person name="Freyberg S."/>
            <person name="Gallo A."/>
            <person name="Gournas C."/>
            <person name="Habgood R."/>
            <person name="Hainaut M."/>
            <person name="Harispe M.L."/>
            <person name="Henrissat B."/>
            <person name="Hilden K.S."/>
            <person name="Hope R."/>
            <person name="Hossain A."/>
            <person name="Karabika E."/>
            <person name="Karaffa L."/>
            <person name="Karanyi Z."/>
            <person name="Krasevec N."/>
            <person name="Kuo A."/>
            <person name="Kusch H."/>
            <person name="LaButti K."/>
            <person name="Lagendijk E.L."/>
            <person name="Lapidus A."/>
            <person name="Levasseur A."/>
            <person name="Lindquist E."/>
            <person name="Lipzen A."/>
            <person name="Logrieco A.F."/>
            <person name="MacCabe A."/>
            <person name="Maekelae M.R."/>
            <person name="Malavazi I."/>
            <person name="Melin P."/>
            <person name="Meyer V."/>
            <person name="Mielnichuk N."/>
            <person name="Miskei M."/>
            <person name="Molnar A.P."/>
            <person name="Mule G."/>
            <person name="Ngan C.Y."/>
            <person name="Orejas M."/>
            <person name="Orosz E."/>
            <person name="Ouedraogo J.P."/>
            <person name="Overkamp K.M."/>
            <person name="Park H.-S."/>
            <person name="Perrone G."/>
            <person name="Piumi F."/>
            <person name="Punt P.J."/>
            <person name="Ram A.F."/>
            <person name="Ramon A."/>
            <person name="Rauscher S."/>
            <person name="Record E."/>
            <person name="Riano-Pachon D.M."/>
            <person name="Robert V."/>
            <person name="Roehrig J."/>
            <person name="Ruller R."/>
            <person name="Salamov A."/>
            <person name="Salih N.S."/>
            <person name="Samson R.A."/>
            <person name="Sandor E."/>
            <person name="Sanguinetti M."/>
            <person name="Schuetze T."/>
            <person name="Sepcic K."/>
            <person name="Shelest E."/>
            <person name="Sherlock G."/>
            <person name="Sophianopoulou V."/>
            <person name="Squina F.M."/>
            <person name="Sun H."/>
            <person name="Susca A."/>
            <person name="Todd R.B."/>
            <person name="Tsang A."/>
            <person name="Unkles S.E."/>
            <person name="van de Wiele N."/>
            <person name="van Rossen-Uffink D."/>
            <person name="Oliveira J.V."/>
            <person name="Vesth T.C."/>
            <person name="Visser J."/>
            <person name="Yu J.-H."/>
            <person name="Zhou M."/>
            <person name="Andersen M.R."/>
            <person name="Archer D.B."/>
            <person name="Baker S.E."/>
            <person name="Benoit I."/>
            <person name="Brakhage A.A."/>
            <person name="Braus G.H."/>
            <person name="Fischer R."/>
            <person name="Frisvad J.C."/>
            <person name="Goldman G.H."/>
            <person name="Houbraken J."/>
            <person name="Oakley B."/>
            <person name="Pocsi I."/>
            <person name="Scazzocchio C."/>
            <person name="Seiboth B."/>
            <person name="vanKuyk P.A."/>
            <person name="Wortman J."/>
            <person name="Dyer P.S."/>
            <person name="Grigoriev I.V."/>
        </authorList>
    </citation>
    <scope>NUCLEOTIDE SEQUENCE [LARGE SCALE GENOMIC DNA]</scope>
    <source>
        <strain evidence="5">CBS 101740 / IMI 381727 / IBT 21946</strain>
    </source>
</reference>
<dbReference type="Pfam" id="PF24800">
    <property type="entry name" value="DUF7702"/>
    <property type="match status" value="1"/>
</dbReference>
<name>A0A1L9UV46_ASPBC</name>
<keyword evidence="2" id="KW-0812">Transmembrane</keyword>
<feature type="compositionally biased region" description="Low complexity" evidence="1">
    <location>
        <begin position="242"/>
        <end position="253"/>
    </location>
</feature>
<feature type="region of interest" description="Disordered" evidence="1">
    <location>
        <begin position="239"/>
        <end position="294"/>
    </location>
</feature>
<dbReference type="GeneID" id="93569417"/>
<dbReference type="VEuPathDB" id="FungiDB:ASPBRDRAFT_115830"/>
<dbReference type="InterPro" id="IPR056119">
    <property type="entry name" value="DUF7702"/>
</dbReference>
<organism evidence="4 5">
    <name type="scientific">Aspergillus brasiliensis (strain CBS 101740 / IMI 381727 / IBT 21946)</name>
    <dbReference type="NCBI Taxonomy" id="767769"/>
    <lineage>
        <taxon>Eukaryota</taxon>
        <taxon>Fungi</taxon>
        <taxon>Dikarya</taxon>
        <taxon>Ascomycota</taxon>
        <taxon>Pezizomycotina</taxon>
        <taxon>Eurotiomycetes</taxon>
        <taxon>Eurotiomycetidae</taxon>
        <taxon>Eurotiales</taxon>
        <taxon>Aspergillaceae</taxon>
        <taxon>Aspergillus</taxon>
        <taxon>Aspergillus subgen. Circumdati</taxon>
    </lineage>
</organism>
<dbReference type="Proteomes" id="UP000184499">
    <property type="component" value="Unassembled WGS sequence"/>
</dbReference>
<dbReference type="PANTHER" id="PTHR42109:SF2">
    <property type="entry name" value="INTEGRAL MEMBRANE PROTEIN"/>
    <property type="match status" value="1"/>
</dbReference>
<dbReference type="EMBL" id="KV878680">
    <property type="protein sequence ID" value="OJJ75531.1"/>
    <property type="molecule type" value="Genomic_DNA"/>
</dbReference>
<gene>
    <name evidence="4" type="ORF">ASPBRDRAFT_115830</name>
</gene>
<feature type="transmembrane region" description="Helical" evidence="2">
    <location>
        <begin position="209"/>
        <end position="233"/>
    </location>
</feature>
<evidence type="ECO:0000259" key="3">
    <source>
        <dbReference type="Pfam" id="PF24800"/>
    </source>
</evidence>
<feature type="transmembrane region" description="Helical" evidence="2">
    <location>
        <begin position="12"/>
        <end position="30"/>
    </location>
</feature>
<feature type="compositionally biased region" description="Basic and acidic residues" evidence="1">
    <location>
        <begin position="256"/>
        <end position="285"/>
    </location>
</feature>
<keyword evidence="2" id="KW-0472">Membrane</keyword>
<dbReference type="OrthoDB" id="2560628at2759"/>
<keyword evidence="5" id="KW-1185">Reference proteome</keyword>
<dbReference type="AlphaFoldDB" id="A0A1L9UV46"/>
<dbReference type="OMA" id="YGCLGDY"/>
<dbReference type="PANTHER" id="PTHR42109">
    <property type="entry name" value="UNPLACED GENOMIC SCAFFOLD UM_SCAF_CONTIG_1.265, WHOLE GENOME SHOTGUN SEQUENCE"/>
    <property type="match status" value="1"/>
</dbReference>
<feature type="transmembrane region" description="Helical" evidence="2">
    <location>
        <begin position="104"/>
        <end position="125"/>
    </location>
</feature>
<dbReference type="STRING" id="767769.A0A1L9UV46"/>
<feature type="transmembrane region" description="Helical" evidence="2">
    <location>
        <begin position="42"/>
        <end position="62"/>
    </location>
</feature>
<feature type="transmembrane region" description="Helical" evidence="2">
    <location>
        <begin position="68"/>
        <end position="92"/>
    </location>
</feature>
<proteinExistence type="predicted"/>
<evidence type="ECO:0000256" key="1">
    <source>
        <dbReference type="SAM" id="MobiDB-lite"/>
    </source>
</evidence>
<feature type="transmembrane region" description="Helical" evidence="2">
    <location>
        <begin position="171"/>
        <end position="189"/>
    </location>
</feature>
<protein>
    <recommendedName>
        <fullName evidence="3">DUF7702 domain-containing protein</fullName>
    </recommendedName>
</protein>
<keyword evidence="2" id="KW-1133">Transmembrane helix</keyword>
<feature type="domain" description="DUF7702" evidence="3">
    <location>
        <begin position="3"/>
        <end position="232"/>
    </location>
</feature>
<evidence type="ECO:0000256" key="2">
    <source>
        <dbReference type="SAM" id="Phobius"/>
    </source>
</evidence>